<dbReference type="EMBL" id="MUAI01000046">
    <property type="protein sequence ID" value="OOR03359.1"/>
    <property type="molecule type" value="Genomic_DNA"/>
</dbReference>
<dbReference type="EMBL" id="AHEV01000013">
    <property type="protein sequence ID" value="EJR41011.1"/>
    <property type="molecule type" value="Genomic_DNA"/>
</dbReference>
<evidence type="ECO:0000313" key="1">
    <source>
        <dbReference type="EMBL" id="EJR41011.1"/>
    </source>
</evidence>
<organism evidence="5 10">
    <name type="scientific">Bacillus mycoides</name>
    <dbReference type="NCBI Taxonomy" id="1405"/>
    <lineage>
        <taxon>Bacteria</taxon>
        <taxon>Bacillati</taxon>
        <taxon>Bacillota</taxon>
        <taxon>Bacilli</taxon>
        <taxon>Bacillales</taxon>
        <taxon>Bacillaceae</taxon>
        <taxon>Bacillus</taxon>
        <taxon>Bacillus cereus group</taxon>
    </lineage>
</organism>
<gene>
    <name evidence="5" type="ORF">BACI71_70337</name>
    <name evidence="3" type="ORF">BW900_27395</name>
    <name evidence="2" type="ORF">BWGOE8_27920</name>
    <name evidence="4" type="ORF">DET55_117120</name>
    <name evidence="1" type="ORF">III_02648</name>
</gene>
<dbReference type="Proteomes" id="UP000256530">
    <property type="component" value="Unassembled WGS sequence"/>
</dbReference>
<accession>A0A654BBX3</accession>
<reference evidence="2 7" key="2">
    <citation type="submission" date="2016-05" db="EMBL/GenBank/DDBJ databases">
        <title>Bacillus thuringiensis and Bacillus weihenstephanensis as novel biocontrol agents of wilt causing Verticillium species.</title>
        <authorList>
            <person name="Hollensteiner J."/>
            <person name="Wemheuer F."/>
            <person name="Harting R."/>
            <person name="Kolarzyk A."/>
            <person name="Diaz-Valerio S."/>
            <person name="Poehlein A."/>
            <person name="Brzuszkiewicz E."/>
            <person name="Nesemann K."/>
            <person name="Braus-Stromeyer S."/>
            <person name="Braus G."/>
            <person name="Daniel R."/>
            <person name="Liesegang H."/>
        </authorList>
    </citation>
    <scope>NUCLEOTIDE SEQUENCE [LARGE SCALE GENOMIC DNA]</scope>
    <source>
        <strain evidence="2 7">GOE8</strain>
    </source>
</reference>
<reference evidence="4 9" key="4">
    <citation type="submission" date="2018-08" db="EMBL/GenBank/DDBJ databases">
        <title>Freshwater and sediment microbial communities from various areas in North America, analyzing microbe dynamics in response to fracking.</title>
        <authorList>
            <person name="Lamendella R."/>
        </authorList>
    </citation>
    <scope>NUCLEOTIDE SEQUENCE [LARGE SCALE GENOMIC DNA]</scope>
    <source>
        <strain evidence="4 9">DB-1</strain>
    </source>
</reference>
<name>A0A0A0WRH0_BACMY</name>
<dbReference type="EMBL" id="QTTY01000017">
    <property type="protein sequence ID" value="REF32762.1"/>
    <property type="molecule type" value="Genomic_DNA"/>
</dbReference>
<evidence type="ECO:0000313" key="2">
    <source>
        <dbReference type="EMBL" id="OFD78282.1"/>
    </source>
</evidence>
<evidence type="ECO:0000313" key="7">
    <source>
        <dbReference type="Proteomes" id="UP000175706"/>
    </source>
</evidence>
<dbReference type="AlphaFoldDB" id="A0A0A0WRH0"/>
<evidence type="ECO:0000313" key="9">
    <source>
        <dbReference type="Proteomes" id="UP000256530"/>
    </source>
</evidence>
<dbReference type="EMBL" id="LXLT01000035">
    <property type="protein sequence ID" value="OFD78282.1"/>
    <property type="molecule type" value="Genomic_DNA"/>
</dbReference>
<dbReference type="Proteomes" id="UP000006976">
    <property type="component" value="Unassembled WGS sequence"/>
</dbReference>
<reference evidence="1 6" key="1">
    <citation type="submission" date="2012-04" db="EMBL/GenBank/DDBJ databases">
        <title>The Genome Sequence of Bacillus cereus VD078.</title>
        <authorList>
            <consortium name="The Broad Institute Genome Sequencing Platform"/>
            <consortium name="The Broad Institute Genome Sequencing Center for Infectious Disease"/>
            <person name="Feldgarden M."/>
            <person name="Van der Auwera G.A."/>
            <person name="Mahillon J."/>
            <person name="Duprez V."/>
            <person name="Timmery S."/>
            <person name="Mattelet C."/>
            <person name="Dierick K."/>
            <person name="Sun M."/>
            <person name="Yu Z."/>
            <person name="Zhu L."/>
            <person name="Hu X."/>
            <person name="Shank E.B."/>
            <person name="Swiecicka I."/>
            <person name="Hansen B.M."/>
            <person name="Andrup L."/>
            <person name="Young S.K."/>
            <person name="Zeng Q."/>
            <person name="Gargeya S."/>
            <person name="Fitzgerald M."/>
            <person name="Haas B."/>
            <person name="Abouelleil A."/>
            <person name="Alvarado L."/>
            <person name="Arachchi H.M."/>
            <person name="Berlin A."/>
            <person name="Chapman S.B."/>
            <person name="Goldberg J."/>
            <person name="Griggs A."/>
            <person name="Gujja S."/>
            <person name="Hansen M."/>
            <person name="Howarth C."/>
            <person name="Imamovic A."/>
            <person name="Larimer J."/>
            <person name="McCowen C."/>
            <person name="Montmayeur A."/>
            <person name="Murphy C."/>
            <person name="Neiman D."/>
            <person name="Pearson M."/>
            <person name="Priest M."/>
            <person name="Roberts A."/>
            <person name="Saif S."/>
            <person name="Shea T."/>
            <person name="Sisk P."/>
            <person name="Sykes S."/>
            <person name="Wortman J."/>
            <person name="Nusbaum C."/>
            <person name="Birren B."/>
        </authorList>
    </citation>
    <scope>NUCLEOTIDE SEQUENCE [LARGE SCALE GENOMIC DNA]</scope>
    <source>
        <strain evidence="1 6">VD078</strain>
    </source>
</reference>
<dbReference type="Proteomes" id="UP000190696">
    <property type="component" value="Unassembled WGS sequence"/>
</dbReference>
<dbReference type="GeneID" id="66262193"/>
<evidence type="ECO:0000313" key="8">
    <source>
        <dbReference type="Proteomes" id="UP000190696"/>
    </source>
</evidence>
<proteinExistence type="predicted"/>
<dbReference type="OMA" id="FPNCPYQ"/>
<evidence type="ECO:0000313" key="3">
    <source>
        <dbReference type="EMBL" id="OOR03359.1"/>
    </source>
</evidence>
<dbReference type="PATRIC" id="fig|86662.17.peg.2197"/>
<dbReference type="RefSeq" id="WP_002032598.1">
    <property type="nucleotide sequence ID" value="NZ_CAKJWQ010000025.1"/>
</dbReference>
<evidence type="ECO:0000313" key="6">
    <source>
        <dbReference type="Proteomes" id="UP000006976"/>
    </source>
</evidence>
<evidence type="ECO:0000313" key="10">
    <source>
        <dbReference type="Proteomes" id="UP000437562"/>
    </source>
</evidence>
<protein>
    <recommendedName>
        <fullName evidence="11">Group-specific protein</fullName>
    </recommendedName>
</protein>
<dbReference type="KEGG" id="bww:bwei_2184"/>
<evidence type="ECO:0000313" key="4">
    <source>
        <dbReference type="EMBL" id="REF32762.1"/>
    </source>
</evidence>
<sequence>MHWQQKVPYLIGRPVGVSLINGQGTSGVLCGVQNNQLFVYEYLYQAQFAMKHYDFRQIQDIHAFPNCPHQNPLY</sequence>
<reference evidence="3 8" key="3">
    <citation type="submission" date="2017-01" db="EMBL/GenBank/DDBJ databases">
        <title>Bacillus cereus isolates.</title>
        <authorList>
            <person name="Beno S.M."/>
        </authorList>
    </citation>
    <scope>NUCLEOTIDE SEQUENCE [LARGE SCALE GENOMIC DNA]</scope>
    <source>
        <strain evidence="3 8">FSL W7-1108</strain>
    </source>
</reference>
<evidence type="ECO:0000313" key="5">
    <source>
        <dbReference type="EMBL" id="VXC77835.1"/>
    </source>
</evidence>
<reference evidence="5 10" key="5">
    <citation type="submission" date="2019-10" db="EMBL/GenBank/DDBJ databases">
        <authorList>
            <person name="Karimi E."/>
        </authorList>
    </citation>
    <scope>NUCLEOTIDE SEQUENCE [LARGE SCALE GENOMIC DNA]</scope>
    <source>
        <strain evidence="5">Bacillus sp. 71</strain>
    </source>
</reference>
<dbReference type="EMBL" id="CABWMC010000032">
    <property type="protein sequence ID" value="VXC77835.1"/>
    <property type="molecule type" value="Genomic_DNA"/>
</dbReference>
<accession>A0A0A0WRH0</accession>
<accession>J8ITV9</accession>
<accession>A0A0D6T392</accession>
<dbReference type="Proteomes" id="UP000437562">
    <property type="component" value="Unassembled WGS sequence"/>
</dbReference>
<evidence type="ECO:0008006" key="11">
    <source>
        <dbReference type="Google" id="ProtNLM"/>
    </source>
</evidence>
<dbReference type="Proteomes" id="UP000175706">
    <property type="component" value="Unassembled WGS sequence"/>
</dbReference>